<protein>
    <submittedName>
        <fullName evidence="1">Uncharacterized protein</fullName>
    </submittedName>
</protein>
<gene>
    <name evidence="1" type="ORF">Pla100_09520</name>
</gene>
<comment type="caution">
    <text evidence="1">The sequence shown here is derived from an EMBL/GenBank/DDBJ whole genome shotgun (WGS) entry which is preliminary data.</text>
</comment>
<organism evidence="1 2">
    <name type="scientific">Neorhodopirellula pilleata</name>
    <dbReference type="NCBI Taxonomy" id="2714738"/>
    <lineage>
        <taxon>Bacteria</taxon>
        <taxon>Pseudomonadati</taxon>
        <taxon>Planctomycetota</taxon>
        <taxon>Planctomycetia</taxon>
        <taxon>Pirellulales</taxon>
        <taxon>Pirellulaceae</taxon>
        <taxon>Neorhodopirellula</taxon>
    </lineage>
</organism>
<reference evidence="1 2" key="1">
    <citation type="submission" date="2019-02" db="EMBL/GenBank/DDBJ databases">
        <title>Deep-cultivation of Planctomycetes and their phenomic and genomic characterization uncovers novel biology.</title>
        <authorList>
            <person name="Wiegand S."/>
            <person name="Jogler M."/>
            <person name="Boedeker C."/>
            <person name="Pinto D."/>
            <person name="Vollmers J."/>
            <person name="Rivas-Marin E."/>
            <person name="Kohn T."/>
            <person name="Peeters S.H."/>
            <person name="Heuer A."/>
            <person name="Rast P."/>
            <person name="Oberbeckmann S."/>
            <person name="Bunk B."/>
            <person name="Jeske O."/>
            <person name="Meyerdierks A."/>
            <person name="Storesund J.E."/>
            <person name="Kallscheuer N."/>
            <person name="Luecker S."/>
            <person name="Lage O.M."/>
            <person name="Pohl T."/>
            <person name="Merkel B.J."/>
            <person name="Hornburger P."/>
            <person name="Mueller R.-W."/>
            <person name="Bruemmer F."/>
            <person name="Labrenz M."/>
            <person name="Spormann A.M."/>
            <person name="Op Den Camp H."/>
            <person name="Overmann J."/>
            <person name="Amann R."/>
            <person name="Jetten M.S.M."/>
            <person name="Mascher T."/>
            <person name="Medema M.H."/>
            <person name="Devos D.P."/>
            <person name="Kaster A.-K."/>
            <person name="Ovreas L."/>
            <person name="Rohde M."/>
            <person name="Galperin M.Y."/>
            <person name="Jogler C."/>
        </authorList>
    </citation>
    <scope>NUCLEOTIDE SEQUENCE [LARGE SCALE GENOMIC DNA]</scope>
    <source>
        <strain evidence="1 2">Pla100</strain>
    </source>
</reference>
<proteinExistence type="predicted"/>
<keyword evidence="2" id="KW-1185">Reference proteome</keyword>
<sequence length="407" mass="44976">MPVESASLDPDLLQRLSTDPAKRIDEVIAYFRREKRPVELFEALKMKSRLAHGLPMMALPDESLDSQTGGDPELQRSLEEGLLDACRQAGAMLIENGKVGEGYMYLRPVGDNQLVRRLLADVPITDENYDEMVHVLLHEGIDLGRGYQAVIEHQGTCNSITLYDQAIAQRPRVQRQIASRVLLNHFYAELTSLVRNDFAGRANDNGVSADDIIRDERDLSLGDLIAKYKWILGGGGYHLDTTHLASTVRFATVLDDAESIDKAIQLCQYGRKLPADFQYPGEEPFVDFYPAHAAFFAALAGQNVESALRLFEQRARTVDVNVAGSGAIETYIDLLDRIGRPGEALRAAMELFPDDVPVGRVMPEMMVMARRAVAGGDVEIANQLEQFCSQRGDLLGVAAVSELNTAN</sequence>
<dbReference type="OrthoDB" id="255759at2"/>
<dbReference type="AlphaFoldDB" id="A0A5C6AYF7"/>
<evidence type="ECO:0000313" key="1">
    <source>
        <dbReference type="EMBL" id="TWU04016.1"/>
    </source>
</evidence>
<name>A0A5C6AYF7_9BACT</name>
<evidence type="ECO:0000313" key="2">
    <source>
        <dbReference type="Proteomes" id="UP000316213"/>
    </source>
</evidence>
<accession>A0A5C6AYF7</accession>
<dbReference type="Proteomes" id="UP000316213">
    <property type="component" value="Unassembled WGS sequence"/>
</dbReference>
<dbReference type="EMBL" id="SJPM01000001">
    <property type="protein sequence ID" value="TWU04016.1"/>
    <property type="molecule type" value="Genomic_DNA"/>
</dbReference>